<evidence type="ECO:0000256" key="2">
    <source>
        <dbReference type="ARBA" id="ARBA00008974"/>
    </source>
</evidence>
<evidence type="ECO:0000256" key="1">
    <source>
        <dbReference type="ARBA" id="ARBA00004141"/>
    </source>
</evidence>
<dbReference type="GO" id="GO:0005886">
    <property type="term" value="C:plasma membrane"/>
    <property type="evidence" value="ECO:0007669"/>
    <property type="project" value="TreeGrafter"/>
</dbReference>
<evidence type="ECO:0000256" key="7">
    <source>
        <dbReference type="PIRNR" id="PIRNR002744"/>
    </source>
</evidence>
<feature type="transmembrane region" description="Helical" evidence="9">
    <location>
        <begin position="107"/>
        <end position="127"/>
    </location>
</feature>
<evidence type="ECO:0000313" key="11">
    <source>
        <dbReference type="Proteomes" id="UP000823399"/>
    </source>
</evidence>
<keyword evidence="11" id="KW-1185">Reference proteome</keyword>
<feature type="transmembrane region" description="Helical" evidence="9">
    <location>
        <begin position="442"/>
        <end position="466"/>
    </location>
</feature>
<keyword evidence="4 9" id="KW-0812">Transmembrane</keyword>
<feature type="transmembrane region" description="Helical" evidence="9">
    <location>
        <begin position="281"/>
        <end position="306"/>
    </location>
</feature>
<feature type="compositionally biased region" description="Basic and acidic residues" evidence="8">
    <location>
        <begin position="1"/>
        <end position="12"/>
    </location>
</feature>
<name>A0A9P7EWP8_9AGAM</name>
<feature type="transmembrane region" description="Helical" evidence="9">
    <location>
        <begin position="76"/>
        <end position="101"/>
    </location>
</feature>
<dbReference type="PIRSF" id="PIRSF002744">
    <property type="entry name" value="Pur-cyt_permease"/>
    <property type="match status" value="1"/>
</dbReference>
<dbReference type="RefSeq" id="XP_041286899.1">
    <property type="nucleotide sequence ID" value="XM_041444313.1"/>
</dbReference>
<feature type="region of interest" description="Disordered" evidence="8">
    <location>
        <begin position="1"/>
        <end position="31"/>
    </location>
</feature>
<reference evidence="10" key="1">
    <citation type="journal article" date="2020" name="New Phytol.">
        <title>Comparative genomics reveals dynamic genome evolution in host specialist ectomycorrhizal fungi.</title>
        <authorList>
            <person name="Lofgren L.A."/>
            <person name="Nguyen N.H."/>
            <person name="Vilgalys R."/>
            <person name="Ruytinx J."/>
            <person name="Liao H.L."/>
            <person name="Branco S."/>
            <person name="Kuo A."/>
            <person name="LaButti K."/>
            <person name="Lipzen A."/>
            <person name="Andreopoulos W."/>
            <person name="Pangilinan J."/>
            <person name="Riley R."/>
            <person name="Hundley H."/>
            <person name="Na H."/>
            <person name="Barry K."/>
            <person name="Grigoriev I.V."/>
            <person name="Stajich J.E."/>
            <person name="Kennedy P.G."/>
        </authorList>
    </citation>
    <scope>NUCLEOTIDE SEQUENCE</scope>
    <source>
        <strain evidence="10">FC423</strain>
    </source>
</reference>
<sequence length="518" mass="56053">MQSEFVEQKQGESRSSSVTPDLASDKPVGNDLEGGQYYTGFLRRATQLLSRYGIETHGIAPVPAEERIDTRWYQMFFVWFSVNMNIGTFSVGTVGPAFFSLGVNDSIIIIVVVDLVVCLLPAFSAVFGPKLGTRAMVQARFSWGYFGAIIPAVLNVFSLQGFLVLGCIIGGQALASLSSHLDDTLGIVIIAVITLVVTFCGYRVIHWYESIAWIPNVIALITMLGVGYPQLRDNQSTPVSQATVAEVISFSSILTSSIISWCTVTPDYGVYHSPAASSTRLFLYTYIAFFTSNVACHTLGAAFAAAAPNVPVWNAGFNNSSSVGGLLYSVLLPTGAFGKILVTLVALSIPSICAPNMYTFSTSFMTMAPWFAGIPRWIYILISEAVLIPVAIIGAKKFYNTVVDILDLIGYWSSVFAAIILTEHVLFRRASFSEDQYPITTWASYTLLPSGIPAVVAFACGCGALVPFMSQAWYVGPVARHGSGDVGVYVGFVVGAITYALARGFEKLWYKKMNKSDA</sequence>
<feature type="transmembrane region" description="Helical" evidence="9">
    <location>
        <begin position="148"/>
        <end position="173"/>
    </location>
</feature>
<evidence type="ECO:0000313" key="10">
    <source>
        <dbReference type="EMBL" id="KAG2092526.1"/>
    </source>
</evidence>
<proteinExistence type="inferred from homology"/>
<feature type="transmembrane region" description="Helical" evidence="9">
    <location>
        <begin position="326"/>
        <end position="349"/>
    </location>
</feature>
<dbReference type="PANTHER" id="PTHR31806">
    <property type="entry name" value="PURINE-CYTOSINE PERMEASE FCY2-RELATED"/>
    <property type="match status" value="1"/>
</dbReference>
<dbReference type="GO" id="GO:0022857">
    <property type="term" value="F:transmembrane transporter activity"/>
    <property type="evidence" value="ECO:0007669"/>
    <property type="project" value="InterPro"/>
</dbReference>
<evidence type="ECO:0000256" key="3">
    <source>
        <dbReference type="ARBA" id="ARBA00022448"/>
    </source>
</evidence>
<evidence type="ECO:0000256" key="4">
    <source>
        <dbReference type="ARBA" id="ARBA00022692"/>
    </source>
</evidence>
<dbReference type="InterPro" id="IPR001248">
    <property type="entry name" value="Pur-cyt_permease"/>
</dbReference>
<dbReference type="GeneID" id="64706572"/>
<evidence type="ECO:0000256" key="5">
    <source>
        <dbReference type="ARBA" id="ARBA00022989"/>
    </source>
</evidence>
<feature type="transmembrane region" description="Helical" evidence="9">
    <location>
        <begin position="211"/>
        <end position="228"/>
    </location>
</feature>
<dbReference type="AlphaFoldDB" id="A0A9P7EWP8"/>
<organism evidence="10 11">
    <name type="scientific">Suillus discolor</name>
    <dbReference type="NCBI Taxonomy" id="1912936"/>
    <lineage>
        <taxon>Eukaryota</taxon>
        <taxon>Fungi</taxon>
        <taxon>Dikarya</taxon>
        <taxon>Basidiomycota</taxon>
        <taxon>Agaricomycotina</taxon>
        <taxon>Agaricomycetes</taxon>
        <taxon>Agaricomycetidae</taxon>
        <taxon>Boletales</taxon>
        <taxon>Suillineae</taxon>
        <taxon>Suillaceae</taxon>
        <taxon>Suillus</taxon>
    </lineage>
</organism>
<feature type="transmembrane region" description="Helical" evidence="9">
    <location>
        <begin position="486"/>
        <end position="505"/>
    </location>
</feature>
<keyword evidence="5 9" id="KW-1133">Transmembrane helix</keyword>
<gene>
    <name evidence="10" type="ORF">F5147DRAFT_840647</name>
</gene>
<keyword evidence="3 7" id="KW-0813">Transport</keyword>
<feature type="transmembrane region" description="Helical" evidence="9">
    <location>
        <begin position="185"/>
        <end position="204"/>
    </location>
</feature>
<comment type="similarity">
    <text evidence="2 7">Belongs to the purine-cytosine permease (2.A.39) family.</text>
</comment>
<dbReference type="OrthoDB" id="2116389at2759"/>
<evidence type="ECO:0000256" key="9">
    <source>
        <dbReference type="SAM" id="Phobius"/>
    </source>
</evidence>
<comment type="caution">
    <text evidence="10">The sequence shown here is derived from an EMBL/GenBank/DDBJ whole genome shotgun (WGS) entry which is preliminary data.</text>
</comment>
<dbReference type="Pfam" id="PF02133">
    <property type="entry name" value="Transp_cyt_pur"/>
    <property type="match status" value="1"/>
</dbReference>
<evidence type="ECO:0000256" key="8">
    <source>
        <dbReference type="SAM" id="MobiDB-lite"/>
    </source>
</evidence>
<dbReference type="PANTHER" id="PTHR31806:SF5">
    <property type="entry name" value="PURINE-CYTOSINE PERMEASE FCY21"/>
    <property type="match status" value="1"/>
</dbReference>
<feature type="transmembrane region" description="Helical" evidence="9">
    <location>
        <begin position="370"/>
        <end position="392"/>
    </location>
</feature>
<protein>
    <submittedName>
        <fullName evidence="10">Cytosine-purine permease</fullName>
    </submittedName>
</protein>
<dbReference type="Proteomes" id="UP000823399">
    <property type="component" value="Unassembled WGS sequence"/>
</dbReference>
<dbReference type="Gene3D" id="1.10.4160.10">
    <property type="entry name" value="Hydantoin permease"/>
    <property type="match status" value="1"/>
</dbReference>
<keyword evidence="6 7" id="KW-0472">Membrane</keyword>
<accession>A0A9P7EWP8</accession>
<comment type="subcellular location">
    <subcellularLocation>
        <location evidence="1">Membrane</location>
        <topology evidence="1">Multi-pass membrane protein</topology>
    </subcellularLocation>
</comment>
<evidence type="ECO:0000256" key="6">
    <source>
        <dbReference type="ARBA" id="ARBA00023136"/>
    </source>
</evidence>
<feature type="transmembrane region" description="Helical" evidence="9">
    <location>
        <begin position="248"/>
        <end position="269"/>
    </location>
</feature>
<dbReference type="InterPro" id="IPR026030">
    <property type="entry name" value="Pur-cyt_permease_Fcy2/21/22"/>
</dbReference>
<feature type="transmembrane region" description="Helical" evidence="9">
    <location>
        <begin position="398"/>
        <end position="421"/>
    </location>
</feature>
<dbReference type="EMBL" id="JABBWM010000090">
    <property type="protein sequence ID" value="KAG2092526.1"/>
    <property type="molecule type" value="Genomic_DNA"/>
</dbReference>